<dbReference type="InterPro" id="IPR001828">
    <property type="entry name" value="ANF_lig-bd_rcpt"/>
</dbReference>
<dbReference type="Pfam" id="PF07562">
    <property type="entry name" value="NCD3G"/>
    <property type="match status" value="1"/>
</dbReference>
<dbReference type="PRINTS" id="PR01535">
    <property type="entry name" value="VOMERONASL2R"/>
</dbReference>
<evidence type="ECO:0000313" key="15">
    <source>
        <dbReference type="Proteomes" id="UP000694545"/>
    </source>
</evidence>
<dbReference type="Ensembl" id="ENSVKKT00000001747.1">
    <property type="protein sequence ID" value="ENSVKKP00000001689.1"/>
    <property type="gene ID" value="ENSVKKG00000001389.1"/>
</dbReference>
<evidence type="ECO:0000256" key="11">
    <source>
        <dbReference type="ARBA" id="ARBA00023224"/>
    </source>
</evidence>
<feature type="transmembrane region" description="Helical" evidence="12">
    <location>
        <begin position="486"/>
        <end position="506"/>
    </location>
</feature>
<dbReference type="Gene3D" id="3.40.50.2300">
    <property type="match status" value="3"/>
</dbReference>
<keyword evidence="6 12" id="KW-1133">Transmembrane helix</keyword>
<name>A0A8D2IPV3_VARKO</name>
<feature type="transmembrane region" description="Helical" evidence="12">
    <location>
        <begin position="601"/>
        <end position="619"/>
    </location>
</feature>
<dbReference type="PROSITE" id="PS00981">
    <property type="entry name" value="G_PROTEIN_RECEP_F3_3"/>
    <property type="match status" value="1"/>
</dbReference>
<keyword evidence="5" id="KW-0732">Signal</keyword>
<keyword evidence="4 12" id="KW-0812">Transmembrane</keyword>
<dbReference type="Gene3D" id="2.10.50.30">
    <property type="entry name" value="GPCR, family 3, nine cysteines domain"/>
    <property type="match status" value="1"/>
</dbReference>
<organism evidence="14 15">
    <name type="scientific">Varanus komodoensis</name>
    <name type="common">Komodo dragon</name>
    <dbReference type="NCBI Taxonomy" id="61221"/>
    <lineage>
        <taxon>Eukaryota</taxon>
        <taxon>Metazoa</taxon>
        <taxon>Chordata</taxon>
        <taxon>Craniata</taxon>
        <taxon>Vertebrata</taxon>
        <taxon>Euteleostomi</taxon>
        <taxon>Lepidosauria</taxon>
        <taxon>Squamata</taxon>
        <taxon>Bifurcata</taxon>
        <taxon>Unidentata</taxon>
        <taxon>Episquamata</taxon>
        <taxon>Toxicofera</taxon>
        <taxon>Anguimorpha</taxon>
        <taxon>Paleoanguimorpha</taxon>
        <taxon>Varanoidea</taxon>
        <taxon>Varanidae</taxon>
        <taxon>Varanus</taxon>
    </lineage>
</organism>
<keyword evidence="15" id="KW-1185">Reference proteome</keyword>
<feature type="transmembrane region" description="Helical" evidence="12">
    <location>
        <begin position="526"/>
        <end position="544"/>
    </location>
</feature>
<sequence>MMIKKHYQQSLTLAFAVKEVNKDPALLPNQTLGFRIRDHADISRWICLNALALLSPQKRSSFLQLGYGLLHPAQGQKTEFPSFYQIDPSKVPQYSGLIQLLQHFQWNWIGLIALADDSGENFIQTLKPQLKKMDICVAFTEIFKPTNPLLIHQALTGSIPSAWFKPQVILVFGDRDVINILTVFLVIYKENTQRSFRKVWILTSHWEKSSERTNLSMAKVFHGALHFQVHRWDVPNFQLFLSTLDPLHPEGNIFLYKWWELAFKCQFLKSGQMSLKERKTCTGKENIQDLHDMILEPTMSHHSYNIYKAIYSVAHALHTVSRSKCAMVGKKFLNIQPWQILGSLRNTHFNNSVGDEVYFYKKGERYDIVNWILFPNLSSAVMKVGHVDPDAPNGQDFTIHSEAIVWATEVAPLARCVQRCSPGHQRNVPEEKLVCCYRCDHCLDGTISKWTDADHCDPCPEDQHPNKKKDQCLPKKIHFLSYQETLGFILTSLSLLLSLFTSFVLATFIKHQDTPIVKANNRDLTYVLLVSLQLCFLCSFLFIGRPTKVTCLLRQAGFGIIFSVAISSILAKTITVVLAFMATRPGNLARKLLGRQLTQSIVLACPLIQCVICTFWLVISPPSPNLDFHSLAGEILVECNEGSVFMFYTVLGYMGLLALISFTAAFLARKLPDSFNEAKFIAFSMLVFCSVWVSFVPTYLSTKGKAMVAVEVFSILASGAGLLGCIFLPKCYIILLQPNLNRKVYLIRRNGL</sequence>
<feature type="transmembrane region" description="Helical" evidence="12">
    <location>
        <begin position="680"/>
        <end position="700"/>
    </location>
</feature>
<reference evidence="14" key="2">
    <citation type="submission" date="2025-09" db="UniProtKB">
        <authorList>
            <consortium name="Ensembl"/>
        </authorList>
    </citation>
    <scope>IDENTIFICATION</scope>
</reference>
<keyword evidence="9" id="KW-0675">Receptor</keyword>
<evidence type="ECO:0000259" key="13">
    <source>
        <dbReference type="PROSITE" id="PS50259"/>
    </source>
</evidence>
<dbReference type="InterPro" id="IPR011500">
    <property type="entry name" value="GPCR_3_9-Cys_dom"/>
</dbReference>
<feature type="transmembrane region" description="Helical" evidence="12">
    <location>
        <begin position="712"/>
        <end position="735"/>
    </location>
</feature>
<keyword evidence="7" id="KW-0297">G-protein coupled receptor</keyword>
<evidence type="ECO:0000256" key="7">
    <source>
        <dbReference type="ARBA" id="ARBA00023040"/>
    </source>
</evidence>
<dbReference type="Proteomes" id="UP000694545">
    <property type="component" value="Unplaced"/>
</dbReference>
<dbReference type="InterPro" id="IPR000068">
    <property type="entry name" value="GPCR_3_Ca_sens_rcpt-rel"/>
</dbReference>
<dbReference type="GO" id="GO:0005886">
    <property type="term" value="C:plasma membrane"/>
    <property type="evidence" value="ECO:0007669"/>
    <property type="project" value="UniProtKB-SubCell"/>
</dbReference>
<feature type="transmembrane region" description="Helical" evidence="12">
    <location>
        <begin position="645"/>
        <end position="668"/>
    </location>
</feature>
<feature type="transmembrane region" description="Helical" evidence="12">
    <location>
        <begin position="556"/>
        <end position="580"/>
    </location>
</feature>
<reference evidence="14" key="1">
    <citation type="submission" date="2025-08" db="UniProtKB">
        <authorList>
            <consortium name="Ensembl"/>
        </authorList>
    </citation>
    <scope>IDENTIFICATION</scope>
</reference>
<evidence type="ECO:0000256" key="12">
    <source>
        <dbReference type="SAM" id="Phobius"/>
    </source>
</evidence>
<dbReference type="PROSITE" id="PS50259">
    <property type="entry name" value="G_PROTEIN_RECEP_F3_4"/>
    <property type="match status" value="1"/>
</dbReference>
<keyword evidence="10" id="KW-0325">Glycoprotein</keyword>
<evidence type="ECO:0000256" key="1">
    <source>
        <dbReference type="ARBA" id="ARBA00004651"/>
    </source>
</evidence>
<evidence type="ECO:0000256" key="8">
    <source>
        <dbReference type="ARBA" id="ARBA00023136"/>
    </source>
</evidence>
<protein>
    <recommendedName>
        <fullName evidence="13">G-protein coupled receptors family 3 profile domain-containing protein</fullName>
    </recommendedName>
</protein>
<evidence type="ECO:0000256" key="3">
    <source>
        <dbReference type="ARBA" id="ARBA00022475"/>
    </source>
</evidence>
<feature type="domain" description="G-protein coupled receptors family 3 profile" evidence="13">
    <location>
        <begin position="486"/>
        <end position="741"/>
    </location>
</feature>
<proteinExistence type="inferred from homology"/>
<dbReference type="InterPro" id="IPR004073">
    <property type="entry name" value="GPCR_3_vmron_rcpt_2"/>
</dbReference>
<keyword evidence="8 12" id="KW-0472">Membrane</keyword>
<dbReference type="InterPro" id="IPR017978">
    <property type="entry name" value="GPCR_3_C"/>
</dbReference>
<accession>A0A8D2IPV3</accession>
<dbReference type="Pfam" id="PF01094">
    <property type="entry name" value="ANF_receptor"/>
    <property type="match status" value="1"/>
</dbReference>
<dbReference type="PANTHER" id="PTHR24061">
    <property type="entry name" value="CALCIUM-SENSING RECEPTOR-RELATED"/>
    <property type="match status" value="1"/>
</dbReference>
<dbReference type="AlphaFoldDB" id="A0A8D2IPV3"/>
<comment type="subcellular location">
    <subcellularLocation>
        <location evidence="1">Cell membrane</location>
        <topology evidence="1">Multi-pass membrane protein</topology>
    </subcellularLocation>
</comment>
<keyword evidence="11" id="KW-0807">Transducer</keyword>
<evidence type="ECO:0000256" key="6">
    <source>
        <dbReference type="ARBA" id="ARBA00022989"/>
    </source>
</evidence>
<dbReference type="InterPro" id="IPR028082">
    <property type="entry name" value="Peripla_BP_I"/>
</dbReference>
<dbReference type="FunFam" id="2.10.50.30:FF:000002">
    <property type="entry name" value="Vomeronasal 2 receptor, h1"/>
    <property type="match status" value="1"/>
</dbReference>
<evidence type="ECO:0000256" key="4">
    <source>
        <dbReference type="ARBA" id="ARBA00022692"/>
    </source>
</evidence>
<evidence type="ECO:0000256" key="2">
    <source>
        <dbReference type="ARBA" id="ARBA00007242"/>
    </source>
</evidence>
<keyword evidence="3" id="KW-1003">Cell membrane</keyword>
<dbReference type="FunFam" id="3.40.50.2300:FF:000024">
    <property type="entry name" value="Vomeronasal 2, receptor 73"/>
    <property type="match status" value="1"/>
</dbReference>
<evidence type="ECO:0000313" key="14">
    <source>
        <dbReference type="Ensembl" id="ENSVKKP00000001689.1"/>
    </source>
</evidence>
<dbReference type="GO" id="GO:0004930">
    <property type="term" value="F:G protein-coupled receptor activity"/>
    <property type="evidence" value="ECO:0007669"/>
    <property type="project" value="UniProtKB-KW"/>
</dbReference>
<comment type="similarity">
    <text evidence="2">Belongs to the G-protein coupled receptor 3 family.</text>
</comment>
<dbReference type="SUPFAM" id="SSF53822">
    <property type="entry name" value="Periplasmic binding protein-like I"/>
    <property type="match status" value="1"/>
</dbReference>
<evidence type="ECO:0000256" key="5">
    <source>
        <dbReference type="ARBA" id="ARBA00022729"/>
    </source>
</evidence>
<dbReference type="CDD" id="cd15283">
    <property type="entry name" value="7tmC_V2R_pheromone"/>
    <property type="match status" value="1"/>
</dbReference>
<evidence type="ECO:0000256" key="9">
    <source>
        <dbReference type="ARBA" id="ARBA00023170"/>
    </source>
</evidence>
<dbReference type="Pfam" id="PF00003">
    <property type="entry name" value="7tm_3"/>
    <property type="match status" value="1"/>
</dbReference>
<dbReference type="OMA" id="PRNGNVQ"/>
<dbReference type="InterPro" id="IPR038550">
    <property type="entry name" value="GPCR_3_9-Cys_sf"/>
</dbReference>
<dbReference type="InterPro" id="IPR017979">
    <property type="entry name" value="GPCR_3_CS"/>
</dbReference>
<dbReference type="PRINTS" id="PR00248">
    <property type="entry name" value="GPCRMGR"/>
</dbReference>
<dbReference type="InterPro" id="IPR000337">
    <property type="entry name" value="GPCR_3"/>
</dbReference>
<evidence type="ECO:0000256" key="10">
    <source>
        <dbReference type="ARBA" id="ARBA00023180"/>
    </source>
</evidence>
<dbReference type="PANTHER" id="PTHR24061:SF599">
    <property type="entry name" value="G-PROTEIN COUPLED RECEPTORS FAMILY 3 PROFILE DOMAIN-CONTAINING PROTEIN"/>
    <property type="match status" value="1"/>
</dbReference>